<feature type="compositionally biased region" description="Polar residues" evidence="1">
    <location>
        <begin position="210"/>
        <end position="225"/>
    </location>
</feature>
<reference evidence="2 3" key="1">
    <citation type="submission" date="2015-07" db="EMBL/GenBank/DDBJ databases">
        <title>Comparative genomics of the Sigatoka disease complex on banana suggests a link between parallel evolutionary changes in Pseudocercospora fijiensis and Pseudocercospora eumusae and increased virulence on the banana host.</title>
        <authorList>
            <person name="Chang T.-C."/>
            <person name="Salvucci A."/>
            <person name="Crous P.W."/>
            <person name="Stergiopoulos I."/>
        </authorList>
    </citation>
    <scope>NUCLEOTIDE SEQUENCE [LARGE SCALE GENOMIC DNA]</scope>
    <source>
        <strain evidence="2 3">CBS 114824</strain>
    </source>
</reference>
<accession>A0A139HUZ4</accession>
<evidence type="ECO:0000313" key="2">
    <source>
        <dbReference type="EMBL" id="KXT06301.1"/>
    </source>
</evidence>
<keyword evidence="3" id="KW-1185">Reference proteome</keyword>
<dbReference type="AlphaFoldDB" id="A0A139HUZ4"/>
<evidence type="ECO:0000256" key="1">
    <source>
        <dbReference type="SAM" id="MobiDB-lite"/>
    </source>
</evidence>
<proteinExistence type="predicted"/>
<feature type="compositionally biased region" description="Low complexity" evidence="1">
    <location>
        <begin position="172"/>
        <end position="188"/>
    </location>
</feature>
<feature type="compositionally biased region" description="Basic residues" evidence="1">
    <location>
        <begin position="189"/>
        <end position="203"/>
    </location>
</feature>
<gene>
    <name evidence="2" type="ORF">AC578_9113</name>
</gene>
<organism evidence="2 3">
    <name type="scientific">Pseudocercospora eumusae</name>
    <dbReference type="NCBI Taxonomy" id="321146"/>
    <lineage>
        <taxon>Eukaryota</taxon>
        <taxon>Fungi</taxon>
        <taxon>Dikarya</taxon>
        <taxon>Ascomycota</taxon>
        <taxon>Pezizomycotina</taxon>
        <taxon>Dothideomycetes</taxon>
        <taxon>Dothideomycetidae</taxon>
        <taxon>Mycosphaerellales</taxon>
        <taxon>Mycosphaerellaceae</taxon>
        <taxon>Pseudocercospora</taxon>
    </lineage>
</organism>
<dbReference type="OrthoDB" id="3650313at2759"/>
<evidence type="ECO:0000313" key="3">
    <source>
        <dbReference type="Proteomes" id="UP000070133"/>
    </source>
</evidence>
<dbReference type="EMBL" id="LFZN01000007">
    <property type="protein sequence ID" value="KXT06301.1"/>
    <property type="molecule type" value="Genomic_DNA"/>
</dbReference>
<feature type="region of interest" description="Disordered" evidence="1">
    <location>
        <begin position="118"/>
        <end position="225"/>
    </location>
</feature>
<protein>
    <submittedName>
        <fullName evidence="2">Uncharacterized protein</fullName>
    </submittedName>
</protein>
<comment type="caution">
    <text evidence="2">The sequence shown here is derived from an EMBL/GenBank/DDBJ whole genome shotgun (WGS) entry which is preliminary data.</text>
</comment>
<name>A0A139HUZ4_9PEZI</name>
<dbReference type="Proteomes" id="UP000070133">
    <property type="component" value="Unassembled WGS sequence"/>
</dbReference>
<sequence>MSHPFKSWYDFGDVAVQEREQEVSDSDIDLGDYLVEGWDKDWENEFWEKDDDEQIAEHSVVETGKNIEEGVEEYPEAAIEEQGVPMKLGNDELSEEDNDLPARPAKKRMRTSIDITVDADESSSDGVSLKARKRRHVTQSIKTPAAPTRKQKISRADSKLDMASEDFESAIPSVASDSDTDSVSPPLKSRAKASFKSSSKPRKMLAAAGNNPQQAHSDTSQSGINTPLSLEARRDVFNVKVLSQEQKNAILRKPKESRGDFNWNYPHYLALTIIEHHFGFEKGDQQGMRDGERIFSFVFPDDLALCKKKAGAKDWVRAIYNTYGAKDRRAKRHRWDLVQAAIEAPEDGKSDEYREIRQKVFDAARQLGIVSRLAPGQTKVVDFTKNW</sequence>